<evidence type="ECO:0000313" key="1">
    <source>
        <dbReference type="EMBL" id="KPV44255.1"/>
    </source>
</evidence>
<organism evidence="1 2">
    <name type="scientific">Alicyclobacillus ferrooxydans</name>
    <dbReference type="NCBI Taxonomy" id="471514"/>
    <lineage>
        <taxon>Bacteria</taxon>
        <taxon>Bacillati</taxon>
        <taxon>Bacillota</taxon>
        <taxon>Bacilli</taxon>
        <taxon>Bacillales</taxon>
        <taxon>Alicyclobacillaceae</taxon>
        <taxon>Alicyclobacillus</taxon>
    </lineage>
</organism>
<comment type="caution">
    <text evidence="1">The sequence shown here is derived from an EMBL/GenBank/DDBJ whole genome shotgun (WGS) entry which is preliminary data.</text>
</comment>
<reference evidence="1 2" key="1">
    <citation type="submission" date="2015-09" db="EMBL/GenBank/DDBJ databases">
        <title>Draft genome sequence of Alicyclobacillus ferrooxydans DSM 22381.</title>
        <authorList>
            <person name="Hemp J."/>
        </authorList>
    </citation>
    <scope>NUCLEOTIDE SEQUENCE [LARGE SCALE GENOMIC DNA]</scope>
    <source>
        <strain evidence="1 2">TC-34</strain>
    </source>
</reference>
<accession>A0A0P9GT20</accession>
<gene>
    <name evidence="1" type="ORF">AN477_08135</name>
</gene>
<protein>
    <submittedName>
        <fullName evidence="1">Uncharacterized protein</fullName>
    </submittedName>
</protein>
<sequence>MTQHPYFRHNDRLSIPLPAFPHPFEEMAPTDQESVIAVWEAIRARIPDRIQELEQTIQVHLESISQTEDWEQIISCFDEISDMASRIAELNTWQRVDPHLTHETLDEESI</sequence>
<keyword evidence="2" id="KW-1185">Reference proteome</keyword>
<proteinExistence type="predicted"/>
<dbReference type="OrthoDB" id="2989999at2"/>
<dbReference type="AlphaFoldDB" id="A0A0P9GT20"/>
<dbReference type="PATRIC" id="fig|471514.4.peg.1926"/>
<dbReference type="EMBL" id="LJCO01000038">
    <property type="protein sequence ID" value="KPV44255.1"/>
    <property type="molecule type" value="Genomic_DNA"/>
</dbReference>
<name>A0A0P9GT20_9BACL</name>
<dbReference type="RefSeq" id="WP_054968672.1">
    <property type="nucleotide sequence ID" value="NZ_LJCO01000038.1"/>
</dbReference>
<dbReference type="Proteomes" id="UP000050482">
    <property type="component" value="Unassembled WGS sequence"/>
</dbReference>
<evidence type="ECO:0000313" key="2">
    <source>
        <dbReference type="Proteomes" id="UP000050482"/>
    </source>
</evidence>